<dbReference type="Proteomes" id="UP000287144">
    <property type="component" value="Unassembled WGS sequence"/>
</dbReference>
<evidence type="ECO:0000313" key="4">
    <source>
        <dbReference type="Proteomes" id="UP000287144"/>
    </source>
</evidence>
<feature type="compositionally biased region" description="Basic residues" evidence="1">
    <location>
        <begin position="60"/>
        <end position="71"/>
    </location>
</feature>
<dbReference type="PANTHER" id="PTHR38788">
    <property type="entry name" value="CLR5 DOMAIN-CONTAINING PROTEIN"/>
    <property type="match status" value="1"/>
</dbReference>
<dbReference type="PANTHER" id="PTHR38788:SF3">
    <property type="entry name" value="CLR5 DOMAIN-CONTAINING PROTEIN"/>
    <property type="match status" value="1"/>
</dbReference>
<dbReference type="AlphaFoldDB" id="A0A428RLC5"/>
<keyword evidence="4" id="KW-1185">Reference proteome</keyword>
<organism evidence="3 4">
    <name type="scientific">Fusarium oligoseptatum</name>
    <dbReference type="NCBI Taxonomy" id="2604345"/>
    <lineage>
        <taxon>Eukaryota</taxon>
        <taxon>Fungi</taxon>
        <taxon>Dikarya</taxon>
        <taxon>Ascomycota</taxon>
        <taxon>Pezizomycotina</taxon>
        <taxon>Sordariomycetes</taxon>
        <taxon>Hypocreomycetidae</taxon>
        <taxon>Hypocreales</taxon>
        <taxon>Nectriaceae</taxon>
        <taxon>Fusarium</taxon>
        <taxon>Fusarium solani species complex</taxon>
    </lineage>
</organism>
<dbReference type="InterPro" id="IPR025676">
    <property type="entry name" value="Clr5_dom"/>
</dbReference>
<sequence>MAKPWKEHRQTITKLYIQEGRTLEDVRGIMKTEYNFEASIRSYRQHFDIWEIGKYNCKKRQQRQQHRRHLRDRMNFPAPLPTPPKLQGSTETSNPGYLQMSSCASLGSPKHPAPPPINRRQHDPWRNFDGNRLPMSQSSCVSENCIKTEVEGVGTSCKNVLMRPSAARYPPQGVVQS</sequence>
<dbReference type="EMBL" id="NKCK01000711">
    <property type="protein sequence ID" value="RSL78327.1"/>
    <property type="molecule type" value="Genomic_DNA"/>
</dbReference>
<comment type="caution">
    <text evidence="3">The sequence shown here is derived from an EMBL/GenBank/DDBJ whole genome shotgun (WGS) entry which is preliminary data.</text>
</comment>
<evidence type="ECO:0000256" key="1">
    <source>
        <dbReference type="SAM" id="MobiDB-lite"/>
    </source>
</evidence>
<proteinExistence type="predicted"/>
<feature type="compositionally biased region" description="Polar residues" evidence="1">
    <location>
        <begin position="87"/>
        <end position="99"/>
    </location>
</feature>
<feature type="region of interest" description="Disordered" evidence="1">
    <location>
        <begin position="60"/>
        <end position="99"/>
    </location>
</feature>
<evidence type="ECO:0000313" key="3">
    <source>
        <dbReference type="EMBL" id="RSL78327.1"/>
    </source>
</evidence>
<reference evidence="3 4" key="1">
    <citation type="submission" date="2017-06" db="EMBL/GenBank/DDBJ databases">
        <title>Comparative genomic analysis of Ambrosia Fusariam Clade fungi.</title>
        <authorList>
            <person name="Stajich J.E."/>
            <person name="Carrillo J."/>
            <person name="Kijimoto T."/>
            <person name="Eskalen A."/>
            <person name="O'Donnell K."/>
            <person name="Kasson M."/>
        </authorList>
    </citation>
    <scope>NUCLEOTIDE SEQUENCE [LARGE SCALE GENOMIC DNA]</scope>
    <source>
        <strain evidence="3 4">NRRL62579</strain>
    </source>
</reference>
<dbReference type="Pfam" id="PF14420">
    <property type="entry name" value="Clr5"/>
    <property type="match status" value="1"/>
</dbReference>
<name>A0A428RLC5_9HYPO</name>
<evidence type="ECO:0000259" key="2">
    <source>
        <dbReference type="Pfam" id="PF14420"/>
    </source>
</evidence>
<protein>
    <recommendedName>
        <fullName evidence="2">Clr5 domain-containing protein</fullName>
    </recommendedName>
</protein>
<feature type="non-terminal residue" evidence="3">
    <location>
        <position position="177"/>
    </location>
</feature>
<feature type="domain" description="Clr5" evidence="2">
    <location>
        <begin position="1"/>
        <end position="54"/>
    </location>
</feature>
<gene>
    <name evidence="3" type="ORF">CEP52_017641</name>
</gene>
<accession>A0A428RLC5</accession>
<dbReference type="STRING" id="1325735.A0A428RLC5"/>